<gene>
    <name evidence="2" type="ORF">GCK72_011410</name>
</gene>
<comment type="caution">
    <text evidence="2">The sequence shown here is derived from an EMBL/GenBank/DDBJ whole genome shotgun (WGS) entry which is preliminary data.</text>
</comment>
<organism evidence="2 3">
    <name type="scientific">Caenorhabditis remanei</name>
    <name type="common">Caenorhabditis vulgaris</name>
    <dbReference type="NCBI Taxonomy" id="31234"/>
    <lineage>
        <taxon>Eukaryota</taxon>
        <taxon>Metazoa</taxon>
        <taxon>Ecdysozoa</taxon>
        <taxon>Nematoda</taxon>
        <taxon>Chromadorea</taxon>
        <taxon>Rhabditida</taxon>
        <taxon>Rhabditina</taxon>
        <taxon>Rhabditomorpha</taxon>
        <taxon>Rhabditoidea</taxon>
        <taxon>Rhabditidae</taxon>
        <taxon>Peloderinae</taxon>
        <taxon>Caenorhabditis</taxon>
    </lineage>
</organism>
<proteinExistence type="predicted"/>
<dbReference type="PANTHER" id="PTHR23015:SF4">
    <property type="entry name" value="DUF38 DOMAIN-CONTAINING PROTEIN-RELATED"/>
    <property type="match status" value="1"/>
</dbReference>
<name>A0A6A5H8M0_CAERE</name>
<dbReference type="AlphaFoldDB" id="A0A6A5H8M0"/>
<evidence type="ECO:0000313" key="3">
    <source>
        <dbReference type="Proteomes" id="UP000483820"/>
    </source>
</evidence>
<dbReference type="InterPro" id="IPR002900">
    <property type="entry name" value="DUF38/FTH_CAE_spp"/>
</dbReference>
<protein>
    <recommendedName>
        <fullName evidence="1">DUF38 domain-containing protein</fullName>
    </recommendedName>
</protein>
<reference evidence="2 3" key="1">
    <citation type="submission" date="2019-12" db="EMBL/GenBank/DDBJ databases">
        <title>Chromosome-level assembly of the Caenorhabditis remanei genome.</title>
        <authorList>
            <person name="Teterina A.A."/>
            <person name="Willis J.H."/>
            <person name="Phillips P.C."/>
        </authorList>
    </citation>
    <scope>NUCLEOTIDE SEQUENCE [LARGE SCALE GENOMIC DNA]</scope>
    <source>
        <strain evidence="2 3">PX506</strain>
        <tissue evidence="2">Whole organism</tissue>
    </source>
</reference>
<dbReference type="PANTHER" id="PTHR23015">
    <property type="entry name" value="UNCHARACTERIZED C.ELEGANS PROTEIN"/>
    <property type="match status" value="1"/>
</dbReference>
<dbReference type="GeneID" id="9806289"/>
<dbReference type="GO" id="GO:0045087">
    <property type="term" value="P:innate immune response"/>
    <property type="evidence" value="ECO:0007669"/>
    <property type="project" value="TreeGrafter"/>
</dbReference>
<evidence type="ECO:0000259" key="1">
    <source>
        <dbReference type="Pfam" id="PF01827"/>
    </source>
</evidence>
<dbReference type="Pfam" id="PF01827">
    <property type="entry name" value="FTH"/>
    <property type="match status" value="1"/>
</dbReference>
<dbReference type="KEGG" id="crq:GCK72_011410"/>
<dbReference type="RefSeq" id="XP_003099668.2">
    <property type="nucleotide sequence ID" value="XM_003099620.2"/>
</dbReference>
<dbReference type="CTD" id="9806289"/>
<dbReference type="InterPro" id="IPR040161">
    <property type="entry name" value="FB224"/>
</dbReference>
<dbReference type="Proteomes" id="UP000483820">
    <property type="component" value="Chromosome III"/>
</dbReference>
<dbReference type="EMBL" id="WUAV01000003">
    <property type="protein sequence ID" value="KAF1763144.1"/>
    <property type="molecule type" value="Genomic_DNA"/>
</dbReference>
<accession>A0A6A5H8M0</accession>
<evidence type="ECO:0000313" key="2">
    <source>
        <dbReference type="EMBL" id="KAF1763144.1"/>
    </source>
</evidence>
<sequence>MPPPVLTADVIQGVLYTLYSQRVSPRFAHRKLLKMTGEEKMTVEQIEQWFEDFAKEPEEPGAAEEPVQKLEPTFENIFQILGPKEVAQHMDVRSRLVFRKTNKANRALIDNSQHYIIQLSLHLQENVFLEISTDDGFSVTNQFVDEGFVRDHNDVMKLVQTQSRQESFQILVADLKTILVNPKLLIGTLRLEDCSQNRSTVARYAWNAIDKLVQVETLDFNSLKNPRDLKQMIDFMDPSTLRALKIAHPEDRLSNSPEFDKSDFVFKDGLYQTPQWRALKKLKIDRVQEYMNVICDHWSHLDYLNIGMSIKGMGHGRRYENMHDEVIELRDKLLKNPNLNQYKIRLYPMPRSFEEEIMATIRTHNTRLMDPKYAYFEYPNHAGKYLYMRVEDSIIWFQGPKFVEDVEEVDY</sequence>
<feature type="domain" description="DUF38" evidence="1">
    <location>
        <begin position="210"/>
        <end position="348"/>
    </location>
</feature>